<evidence type="ECO:0000256" key="4">
    <source>
        <dbReference type="ARBA" id="ARBA00023136"/>
    </source>
</evidence>
<dbReference type="InterPro" id="IPR006029">
    <property type="entry name" value="Neurotrans-gated_channel_TM"/>
</dbReference>
<dbReference type="PANTHER" id="PTHR18945">
    <property type="entry name" value="NEUROTRANSMITTER GATED ION CHANNEL"/>
    <property type="match status" value="1"/>
</dbReference>
<feature type="transmembrane region" description="Helical" evidence="5">
    <location>
        <begin position="302"/>
        <end position="328"/>
    </location>
</feature>
<feature type="transmembrane region" description="Helical" evidence="5">
    <location>
        <begin position="401"/>
        <end position="426"/>
    </location>
</feature>
<evidence type="ECO:0000259" key="7">
    <source>
        <dbReference type="Pfam" id="PF02932"/>
    </source>
</evidence>
<accession>A0A8B8EG28</accession>
<organism evidence="8 9">
    <name type="scientific">Crassostrea virginica</name>
    <name type="common">Eastern oyster</name>
    <dbReference type="NCBI Taxonomy" id="6565"/>
    <lineage>
        <taxon>Eukaryota</taxon>
        <taxon>Metazoa</taxon>
        <taxon>Spiralia</taxon>
        <taxon>Lophotrochozoa</taxon>
        <taxon>Mollusca</taxon>
        <taxon>Bivalvia</taxon>
        <taxon>Autobranchia</taxon>
        <taxon>Pteriomorphia</taxon>
        <taxon>Ostreida</taxon>
        <taxon>Ostreoidea</taxon>
        <taxon>Ostreidae</taxon>
        <taxon>Crassostrea</taxon>
    </lineage>
</organism>
<proteinExistence type="predicted"/>
<dbReference type="GO" id="GO:0005230">
    <property type="term" value="F:extracellular ligand-gated monoatomic ion channel activity"/>
    <property type="evidence" value="ECO:0007669"/>
    <property type="project" value="InterPro"/>
</dbReference>
<evidence type="ECO:0000256" key="1">
    <source>
        <dbReference type="ARBA" id="ARBA00004141"/>
    </source>
</evidence>
<keyword evidence="8" id="KW-1185">Reference proteome</keyword>
<dbReference type="Gene3D" id="2.70.170.10">
    <property type="entry name" value="Neurotransmitter-gated ion-channel ligand-binding domain"/>
    <property type="match status" value="1"/>
</dbReference>
<dbReference type="InterPro" id="IPR036734">
    <property type="entry name" value="Neur_chan_lig-bd_sf"/>
</dbReference>
<keyword evidence="3 5" id="KW-1133">Transmembrane helix</keyword>
<feature type="domain" description="Neurotransmitter-gated ion-channel transmembrane" evidence="7">
    <location>
        <begin position="251"/>
        <end position="377"/>
    </location>
</feature>
<evidence type="ECO:0000256" key="3">
    <source>
        <dbReference type="ARBA" id="ARBA00022989"/>
    </source>
</evidence>
<dbReference type="Pfam" id="PF02932">
    <property type="entry name" value="Neur_chan_memb"/>
    <property type="match status" value="1"/>
</dbReference>
<dbReference type="GeneID" id="111134074"/>
<dbReference type="InterPro" id="IPR006201">
    <property type="entry name" value="Neur_channel"/>
</dbReference>
<dbReference type="KEGG" id="cvn:111134074"/>
<dbReference type="PRINTS" id="PR00252">
    <property type="entry name" value="NRIONCHANNEL"/>
</dbReference>
<dbReference type="OrthoDB" id="5809364at2759"/>
<evidence type="ECO:0000313" key="8">
    <source>
        <dbReference type="Proteomes" id="UP000694844"/>
    </source>
</evidence>
<dbReference type="CDD" id="cd18989">
    <property type="entry name" value="LGIC_ECD_cation"/>
    <property type="match status" value="1"/>
</dbReference>
<sequence>MEYLGRMNSYDRLITVWIYFQFVYAPCIFCLEYNDIHNLKREILTNYSPDIRPILNQSKAMIVITDFELTSILSFDEKSGIFKTICYLGFVWTDEKLRWNSSIINVESINLHPSLIWKPQIILQNSAVELWNIDTGDGKNENVQIFSNGTVVYAYGGISTTRCDANLYYFPFDKHTCELIIINFESVDHVELILQDLPYRVFEFSNKEWKLLEVKKTQSLLHIFDPFNLLNITIHFQRKPAFYVLNILLPIPCLGFINIFVFGLPISSGERVSFAITILLTCVFFLNTIADRLPPVSEPLSLFNIMVMIVLLNSMLLGICSIFSYMLYEKQNQNRLVPEKMRKWTLYFTQKTNKISNNKTNTLVENIVESDTEKNVPASVEESTTKETVTWQTVSEISDKLFVRFFSILYVTEWVVYLILVINGLLL</sequence>
<dbReference type="GO" id="GO:0016020">
    <property type="term" value="C:membrane"/>
    <property type="evidence" value="ECO:0007669"/>
    <property type="project" value="UniProtKB-SubCell"/>
</dbReference>
<protein>
    <submittedName>
        <fullName evidence="9">Neuronal acetylcholine receptor subunit alpha-7-like</fullName>
    </submittedName>
</protein>
<dbReference type="GO" id="GO:0004888">
    <property type="term" value="F:transmembrane signaling receptor activity"/>
    <property type="evidence" value="ECO:0007669"/>
    <property type="project" value="InterPro"/>
</dbReference>
<feature type="transmembrane region" description="Helical" evidence="5">
    <location>
        <begin position="12"/>
        <end position="31"/>
    </location>
</feature>
<dbReference type="InterPro" id="IPR036719">
    <property type="entry name" value="Neuro-gated_channel_TM_sf"/>
</dbReference>
<evidence type="ECO:0000313" key="9">
    <source>
        <dbReference type="RefSeq" id="XP_022338581.1"/>
    </source>
</evidence>
<feature type="domain" description="Neurotransmitter-gated ion-channel ligand-binding" evidence="6">
    <location>
        <begin position="38"/>
        <end position="240"/>
    </location>
</feature>
<keyword evidence="4 5" id="KW-0472">Membrane</keyword>
<evidence type="ECO:0000256" key="2">
    <source>
        <dbReference type="ARBA" id="ARBA00022692"/>
    </source>
</evidence>
<name>A0A8B8EG28_CRAVI</name>
<dbReference type="SUPFAM" id="SSF63712">
    <property type="entry name" value="Nicotinic receptor ligand binding domain-like"/>
    <property type="match status" value="1"/>
</dbReference>
<dbReference type="AlphaFoldDB" id="A0A8B8EG28"/>
<dbReference type="RefSeq" id="XP_022338581.1">
    <property type="nucleotide sequence ID" value="XM_022482873.1"/>
</dbReference>
<gene>
    <name evidence="9" type="primary">LOC111134074</name>
</gene>
<dbReference type="SUPFAM" id="SSF90112">
    <property type="entry name" value="Neurotransmitter-gated ion-channel transmembrane pore"/>
    <property type="match status" value="1"/>
</dbReference>
<feature type="transmembrane region" description="Helical" evidence="5">
    <location>
        <begin position="272"/>
        <end position="290"/>
    </location>
</feature>
<feature type="transmembrane region" description="Helical" evidence="5">
    <location>
        <begin position="242"/>
        <end position="266"/>
    </location>
</feature>
<dbReference type="CDD" id="cd19051">
    <property type="entry name" value="LGIC_TM_cation"/>
    <property type="match status" value="1"/>
</dbReference>
<reference evidence="9" key="1">
    <citation type="submission" date="2025-08" db="UniProtKB">
        <authorList>
            <consortium name="RefSeq"/>
        </authorList>
    </citation>
    <scope>IDENTIFICATION</scope>
    <source>
        <tissue evidence="9">Whole sample</tissue>
    </source>
</reference>
<comment type="subcellular location">
    <subcellularLocation>
        <location evidence="1">Membrane</location>
        <topology evidence="1">Multi-pass membrane protein</topology>
    </subcellularLocation>
</comment>
<evidence type="ECO:0000259" key="6">
    <source>
        <dbReference type="Pfam" id="PF02931"/>
    </source>
</evidence>
<keyword evidence="2 5" id="KW-0812">Transmembrane</keyword>
<dbReference type="Pfam" id="PF02931">
    <property type="entry name" value="Neur_chan_LBD"/>
    <property type="match status" value="1"/>
</dbReference>
<dbReference type="Proteomes" id="UP000694844">
    <property type="component" value="Chromosome 5"/>
</dbReference>
<dbReference type="InterPro" id="IPR038050">
    <property type="entry name" value="Neuro_actylchol_rec"/>
</dbReference>
<evidence type="ECO:0000256" key="5">
    <source>
        <dbReference type="SAM" id="Phobius"/>
    </source>
</evidence>
<dbReference type="Gene3D" id="1.20.58.390">
    <property type="entry name" value="Neurotransmitter-gated ion-channel transmembrane domain"/>
    <property type="match status" value="1"/>
</dbReference>
<dbReference type="InterPro" id="IPR006202">
    <property type="entry name" value="Neur_chan_lig-bd"/>
</dbReference>